<name>A0A444Y9J8_ARAHY</name>
<evidence type="ECO:0000313" key="2">
    <source>
        <dbReference type="Proteomes" id="UP000289738"/>
    </source>
</evidence>
<organism evidence="1 2">
    <name type="scientific">Arachis hypogaea</name>
    <name type="common">Peanut</name>
    <dbReference type="NCBI Taxonomy" id="3818"/>
    <lineage>
        <taxon>Eukaryota</taxon>
        <taxon>Viridiplantae</taxon>
        <taxon>Streptophyta</taxon>
        <taxon>Embryophyta</taxon>
        <taxon>Tracheophyta</taxon>
        <taxon>Spermatophyta</taxon>
        <taxon>Magnoliopsida</taxon>
        <taxon>eudicotyledons</taxon>
        <taxon>Gunneridae</taxon>
        <taxon>Pentapetalae</taxon>
        <taxon>rosids</taxon>
        <taxon>fabids</taxon>
        <taxon>Fabales</taxon>
        <taxon>Fabaceae</taxon>
        <taxon>Papilionoideae</taxon>
        <taxon>50 kb inversion clade</taxon>
        <taxon>dalbergioids sensu lato</taxon>
        <taxon>Dalbergieae</taxon>
        <taxon>Pterocarpus clade</taxon>
        <taxon>Arachis</taxon>
    </lineage>
</organism>
<dbReference type="Proteomes" id="UP000289738">
    <property type="component" value="Chromosome B07"/>
</dbReference>
<dbReference type="AlphaFoldDB" id="A0A444Y9J8"/>
<comment type="caution">
    <text evidence="1">The sequence shown here is derived from an EMBL/GenBank/DDBJ whole genome shotgun (WGS) entry which is preliminary data.</text>
</comment>
<evidence type="ECO:0008006" key="3">
    <source>
        <dbReference type="Google" id="ProtNLM"/>
    </source>
</evidence>
<keyword evidence="2" id="KW-1185">Reference proteome</keyword>
<sequence>MAHFKSAKGKRYLINAAYSSSKAGYEWRAFVFVVEELEPFEGCAASSIEWAPYVHPVYRHEAIFKVYEIEFPLISDESLWSEWYGTILCPNLVMRRKATGMPISTRFQNDKDEVERHEKRCGLYRQVGHTRRGCPNQPTRDA</sequence>
<protein>
    <recommendedName>
        <fullName evidence="3">Transposase MuDR plant domain-containing protein</fullName>
    </recommendedName>
</protein>
<proteinExistence type="predicted"/>
<evidence type="ECO:0000313" key="1">
    <source>
        <dbReference type="EMBL" id="RYQ98614.1"/>
    </source>
</evidence>
<dbReference type="EMBL" id="SDMP01000017">
    <property type="protein sequence ID" value="RYQ98614.1"/>
    <property type="molecule type" value="Genomic_DNA"/>
</dbReference>
<gene>
    <name evidence="1" type="ORF">Ahy_B07g086374</name>
</gene>
<reference evidence="1 2" key="1">
    <citation type="submission" date="2019-01" db="EMBL/GenBank/DDBJ databases">
        <title>Sequencing of cultivated peanut Arachis hypogaea provides insights into genome evolution and oil improvement.</title>
        <authorList>
            <person name="Chen X."/>
        </authorList>
    </citation>
    <scope>NUCLEOTIDE SEQUENCE [LARGE SCALE GENOMIC DNA]</scope>
    <source>
        <strain evidence="2">cv. Fuhuasheng</strain>
        <tissue evidence="1">Leaves</tissue>
    </source>
</reference>
<accession>A0A444Y9J8</accession>